<dbReference type="HOGENOM" id="CLU_046525_3_2_9"/>
<evidence type="ECO:0008006" key="5">
    <source>
        <dbReference type="Google" id="ProtNLM"/>
    </source>
</evidence>
<dbReference type="Pfam" id="PF02254">
    <property type="entry name" value="TrkA_N"/>
    <property type="match status" value="1"/>
</dbReference>
<name>H3NNQ9_9FIRM</name>
<gene>
    <name evidence="3" type="ORF">HMPREF9709_00970</name>
</gene>
<dbReference type="InterPro" id="IPR036721">
    <property type="entry name" value="RCK_C_sf"/>
</dbReference>
<dbReference type="Pfam" id="PF02080">
    <property type="entry name" value="TrkA_C"/>
    <property type="match status" value="1"/>
</dbReference>
<dbReference type="InterPro" id="IPR050721">
    <property type="entry name" value="Trk_Ktr_HKT_K-transport"/>
</dbReference>
<dbReference type="STRING" id="883114.HMPREF9709_00970"/>
<reference evidence="3 4" key="1">
    <citation type="submission" date="2012-01" db="EMBL/GenBank/DDBJ databases">
        <title>The Genome Sequence of Helcococcus kunzii ATCC 51366.</title>
        <authorList>
            <consortium name="The Broad Institute Genome Sequencing Platform"/>
            <person name="Earl A."/>
            <person name="Ward D."/>
            <person name="Feldgarden M."/>
            <person name="Gevers D."/>
            <person name="Huys G."/>
            <person name="Young S.K."/>
            <person name="Zeng Q."/>
            <person name="Gargeya S."/>
            <person name="Fitzgerald M."/>
            <person name="Haas B."/>
            <person name="Abouelleil A."/>
            <person name="Alvarado L."/>
            <person name="Arachchi H.M."/>
            <person name="Berlin A."/>
            <person name="Chapman S.B."/>
            <person name="Gearin G."/>
            <person name="Goldberg J."/>
            <person name="Griggs A."/>
            <person name="Gujja S."/>
            <person name="Hansen M."/>
            <person name="Heiman D."/>
            <person name="Howarth C."/>
            <person name="Larimer J."/>
            <person name="Lui A."/>
            <person name="MacDonald P.J.P."/>
            <person name="McCowen C."/>
            <person name="Montmayeur A."/>
            <person name="Murphy C."/>
            <person name="Neiman D."/>
            <person name="Pearson M."/>
            <person name="Priest M."/>
            <person name="Roberts A."/>
            <person name="Saif S."/>
            <person name="Shea T."/>
            <person name="Sisk P."/>
            <person name="Stolte C."/>
            <person name="Sykes S."/>
            <person name="Wortman J."/>
            <person name="Nusbaum C."/>
            <person name="Birren B."/>
        </authorList>
    </citation>
    <scope>NUCLEOTIDE SEQUENCE [LARGE SCALE GENOMIC DNA]</scope>
    <source>
        <strain evidence="3 4">ATCC 51366</strain>
    </source>
</reference>
<feature type="domain" description="RCK C-terminal" evidence="2">
    <location>
        <begin position="133"/>
        <end position="216"/>
    </location>
</feature>
<dbReference type="PROSITE" id="PS51201">
    <property type="entry name" value="RCK_N"/>
    <property type="match status" value="1"/>
</dbReference>
<accession>H3NNQ9</accession>
<dbReference type="eggNOG" id="COG0569">
    <property type="taxonomic scope" value="Bacteria"/>
</dbReference>
<evidence type="ECO:0000259" key="1">
    <source>
        <dbReference type="PROSITE" id="PS51201"/>
    </source>
</evidence>
<protein>
    <recommendedName>
        <fullName evidence="5">Trk system potassium uptake protein TrkA</fullName>
    </recommendedName>
</protein>
<comment type="caution">
    <text evidence="3">The sequence shown here is derived from an EMBL/GenBank/DDBJ whole genome shotgun (WGS) entry which is preliminary data.</text>
</comment>
<dbReference type="GeneID" id="96998961"/>
<evidence type="ECO:0000313" key="4">
    <source>
        <dbReference type="Proteomes" id="UP000004191"/>
    </source>
</evidence>
<dbReference type="Gene3D" id="3.30.70.1450">
    <property type="entry name" value="Regulator of K+ conductance, C-terminal domain"/>
    <property type="match status" value="1"/>
</dbReference>
<proteinExistence type="predicted"/>
<dbReference type="GO" id="GO:0008324">
    <property type="term" value="F:monoatomic cation transmembrane transporter activity"/>
    <property type="evidence" value="ECO:0007669"/>
    <property type="project" value="InterPro"/>
</dbReference>
<evidence type="ECO:0000313" key="3">
    <source>
        <dbReference type="EMBL" id="EHR34034.1"/>
    </source>
</evidence>
<feature type="domain" description="RCK N-terminal" evidence="1">
    <location>
        <begin position="1"/>
        <end position="116"/>
    </location>
</feature>
<dbReference type="SUPFAM" id="SSF51735">
    <property type="entry name" value="NAD(P)-binding Rossmann-fold domains"/>
    <property type="match status" value="1"/>
</dbReference>
<dbReference type="InterPro" id="IPR036291">
    <property type="entry name" value="NAD(P)-bd_dom_sf"/>
</dbReference>
<dbReference type="InterPro" id="IPR003148">
    <property type="entry name" value="RCK_N"/>
</dbReference>
<dbReference type="AlphaFoldDB" id="H3NNQ9"/>
<evidence type="ECO:0000259" key="2">
    <source>
        <dbReference type="PROSITE" id="PS51202"/>
    </source>
</evidence>
<organism evidence="3 4">
    <name type="scientific">Helcococcus kunzii ATCC 51366</name>
    <dbReference type="NCBI Taxonomy" id="883114"/>
    <lineage>
        <taxon>Bacteria</taxon>
        <taxon>Bacillati</taxon>
        <taxon>Bacillota</taxon>
        <taxon>Tissierellia</taxon>
        <taxon>Tissierellales</taxon>
        <taxon>Peptoniphilaceae</taxon>
        <taxon>Helcococcus</taxon>
    </lineage>
</organism>
<dbReference type="EMBL" id="AGEI01000021">
    <property type="protein sequence ID" value="EHR34034.1"/>
    <property type="molecule type" value="Genomic_DNA"/>
</dbReference>
<sequence length="216" mass="23700">MKQFAVLGLGRFGSAVAETLYELGHEVVVVDFDEDNVNNFDGKSTHGIIGDTTHEDVLRAAGVKEVDTVIIAITDFQTSIMTALLCKELQAKNIIAKARHDKHAKILEQIGVDKVVVPEKDMGRKLAHNLSSRNVIDIITLSSNYEIIEIKAPQSWIGSTIAQVDVRKRFGLNILGINRGELEFIGNPQPSVDIKKNDSLIVLGSTSDLAKLEEIE</sequence>
<dbReference type="SUPFAM" id="SSF116726">
    <property type="entry name" value="TrkA C-terminal domain-like"/>
    <property type="match status" value="1"/>
</dbReference>
<dbReference type="PANTHER" id="PTHR43833">
    <property type="entry name" value="POTASSIUM CHANNEL PROTEIN 2-RELATED-RELATED"/>
    <property type="match status" value="1"/>
</dbReference>
<dbReference type="Gene3D" id="3.40.50.720">
    <property type="entry name" value="NAD(P)-binding Rossmann-like Domain"/>
    <property type="match status" value="1"/>
</dbReference>
<dbReference type="GO" id="GO:0006813">
    <property type="term" value="P:potassium ion transport"/>
    <property type="evidence" value="ECO:0007669"/>
    <property type="project" value="InterPro"/>
</dbReference>
<dbReference type="PROSITE" id="PS51202">
    <property type="entry name" value="RCK_C"/>
    <property type="match status" value="1"/>
</dbReference>
<dbReference type="InterPro" id="IPR006037">
    <property type="entry name" value="RCK_C"/>
</dbReference>
<keyword evidence="4" id="KW-1185">Reference proteome</keyword>
<dbReference type="PANTHER" id="PTHR43833:SF7">
    <property type="entry name" value="KTR SYSTEM POTASSIUM UPTAKE PROTEIN C"/>
    <property type="match status" value="1"/>
</dbReference>
<dbReference type="OrthoDB" id="9776294at2"/>
<dbReference type="Proteomes" id="UP000004191">
    <property type="component" value="Unassembled WGS sequence"/>
</dbReference>
<dbReference type="RefSeq" id="WP_005398431.1">
    <property type="nucleotide sequence ID" value="NZ_JH601088.1"/>
</dbReference>